<dbReference type="EC" id="3.2.1.143" evidence="2"/>
<dbReference type="GO" id="GO:0046872">
    <property type="term" value="F:metal ion binding"/>
    <property type="evidence" value="ECO:0007669"/>
    <property type="project" value="UniProtKB-KW"/>
</dbReference>
<dbReference type="EMBL" id="JABCKV010003611">
    <property type="protein sequence ID" value="KAG5634674.1"/>
    <property type="molecule type" value="Genomic_DNA"/>
</dbReference>
<evidence type="ECO:0000256" key="12">
    <source>
        <dbReference type="PIRSR" id="PIRSR605502-1"/>
    </source>
</evidence>
<dbReference type="PANTHER" id="PTHR16222:SF24">
    <property type="entry name" value="ADP-RIBOSYLHYDROLASE ARH3"/>
    <property type="match status" value="1"/>
</dbReference>
<evidence type="ECO:0000256" key="13">
    <source>
        <dbReference type="SAM" id="MobiDB-lite"/>
    </source>
</evidence>
<dbReference type="Proteomes" id="UP000775547">
    <property type="component" value="Unassembled WGS sequence"/>
</dbReference>
<dbReference type="InterPro" id="IPR005502">
    <property type="entry name" value="Ribosyl_crysJ1"/>
</dbReference>
<reference evidence="14" key="1">
    <citation type="submission" date="2020-07" db="EMBL/GenBank/DDBJ databases">
        <authorList>
            <person name="Nieuwenhuis M."/>
            <person name="Van De Peppel L.J.J."/>
        </authorList>
    </citation>
    <scope>NUCLEOTIDE SEQUENCE</scope>
    <source>
        <strain evidence="14">AP01</strain>
        <tissue evidence="14">Mycelium</tissue>
    </source>
</reference>
<reference evidence="14" key="2">
    <citation type="submission" date="2021-10" db="EMBL/GenBank/DDBJ databases">
        <title>Phylogenomics reveals ancestral predisposition of the termite-cultivated fungus Termitomyces towards a domesticated lifestyle.</title>
        <authorList>
            <person name="Auxier B."/>
            <person name="Grum-Grzhimaylo A."/>
            <person name="Cardenas M.E."/>
            <person name="Lodge J.D."/>
            <person name="Laessoe T."/>
            <person name="Pedersen O."/>
            <person name="Smith M.E."/>
            <person name="Kuyper T.W."/>
            <person name="Franco-Molano E.A."/>
            <person name="Baroni T.J."/>
            <person name="Aanen D.K."/>
        </authorList>
    </citation>
    <scope>NUCLEOTIDE SEQUENCE</scope>
    <source>
        <strain evidence="14">AP01</strain>
        <tissue evidence="14">Mycelium</tissue>
    </source>
</reference>
<dbReference type="InterPro" id="IPR036705">
    <property type="entry name" value="Ribosyl_crysJ1_sf"/>
</dbReference>
<keyword evidence="12" id="KW-0460">Magnesium</keyword>
<feature type="region of interest" description="Disordered" evidence="13">
    <location>
        <begin position="1"/>
        <end position="34"/>
    </location>
</feature>
<evidence type="ECO:0000256" key="3">
    <source>
        <dbReference type="ARBA" id="ARBA00022801"/>
    </source>
</evidence>
<comment type="catalytic activity">
    <reaction evidence="11">
        <text>alpha-NAD(+) + H2O = ADP-D-ribose + nicotinamide + H(+)</text>
        <dbReference type="Rhea" id="RHEA:68792"/>
        <dbReference type="ChEBI" id="CHEBI:15377"/>
        <dbReference type="ChEBI" id="CHEBI:15378"/>
        <dbReference type="ChEBI" id="CHEBI:17154"/>
        <dbReference type="ChEBI" id="CHEBI:57967"/>
        <dbReference type="ChEBI" id="CHEBI:77017"/>
    </reaction>
</comment>
<comment type="similarity">
    <text evidence="1">Belongs to the ADP-ribosylglycohydrolase family.</text>
</comment>
<evidence type="ECO:0000256" key="11">
    <source>
        <dbReference type="ARBA" id="ARBA00049015"/>
    </source>
</evidence>
<evidence type="ECO:0000256" key="8">
    <source>
        <dbReference type="ARBA" id="ARBA00042850"/>
    </source>
</evidence>
<protein>
    <recommendedName>
        <fullName evidence="4">ADP-ribosylhydrolase ARH3</fullName>
        <ecNumber evidence="2">3.2.1.143</ecNumber>
    </recommendedName>
    <alternativeName>
        <fullName evidence="5">ADP-ribose glycohydrolase ARH3</fullName>
    </alternativeName>
    <alternativeName>
        <fullName evidence="6">ADP-ribosylhydrolase 3</fullName>
    </alternativeName>
    <alternativeName>
        <fullName evidence="9">O-acetyl-ADP-ribose deacetylase ARH3</fullName>
    </alternativeName>
    <alternativeName>
        <fullName evidence="10">Poly(ADP-ribose) glycohydrolase ARH3</fullName>
    </alternativeName>
    <alternativeName>
        <fullName evidence="8">[Protein ADP-ribosylarginine] hydrolase-like protein 2</fullName>
    </alternativeName>
    <alternativeName>
        <fullName evidence="7">[Protein ADP-ribosylserine] hydrolase</fullName>
    </alternativeName>
</protein>
<keyword evidence="15" id="KW-1185">Reference proteome</keyword>
<evidence type="ECO:0000256" key="5">
    <source>
        <dbReference type="ARBA" id="ARBA00042398"/>
    </source>
</evidence>
<comment type="caution">
    <text evidence="14">The sequence shown here is derived from an EMBL/GenBank/DDBJ whole genome shotgun (WGS) entry which is preliminary data.</text>
</comment>
<evidence type="ECO:0000256" key="1">
    <source>
        <dbReference type="ARBA" id="ARBA00010702"/>
    </source>
</evidence>
<organism evidence="14 15">
    <name type="scientific">Asterophora parasitica</name>
    <dbReference type="NCBI Taxonomy" id="117018"/>
    <lineage>
        <taxon>Eukaryota</taxon>
        <taxon>Fungi</taxon>
        <taxon>Dikarya</taxon>
        <taxon>Basidiomycota</taxon>
        <taxon>Agaricomycotina</taxon>
        <taxon>Agaricomycetes</taxon>
        <taxon>Agaricomycetidae</taxon>
        <taxon>Agaricales</taxon>
        <taxon>Tricholomatineae</taxon>
        <taxon>Lyophyllaceae</taxon>
        <taxon>Asterophora</taxon>
    </lineage>
</organism>
<proteinExistence type="inferred from homology"/>
<sequence length="238" mass="26331">MQTWKAKAKDFLSSKNGHGAKKPSPPLIAQHPTPASADTKIRLAMLATAMVDALGGPPEFHPRFSFPLVTTMIPNDNFSLPPGVWTDDTSMTLCLARSLATFNSTGGFDERHQLDAYASWNEDGTLSAIGRCFDIGNTIQRALHLYRQHADQNIDEVLKRISFKLGGENSAGNGSLMRVLPVGLAYWRDESGAQELARRSSRTTHPNLMCQEACEVWTRAIVRIMRASTENQIFDKLD</sequence>
<feature type="binding site" evidence="12">
    <location>
        <position position="86"/>
    </location>
    <ligand>
        <name>Mg(2+)</name>
        <dbReference type="ChEBI" id="CHEBI:18420"/>
        <label>1</label>
    </ligand>
</feature>
<keyword evidence="12" id="KW-0479">Metal-binding</keyword>
<feature type="binding site" evidence="12">
    <location>
        <position position="88"/>
    </location>
    <ligand>
        <name>Mg(2+)</name>
        <dbReference type="ChEBI" id="CHEBI:18420"/>
        <label>1</label>
    </ligand>
</feature>
<evidence type="ECO:0000256" key="10">
    <source>
        <dbReference type="ARBA" id="ARBA00043193"/>
    </source>
</evidence>
<dbReference type="Pfam" id="PF03747">
    <property type="entry name" value="ADP_ribosyl_GH"/>
    <property type="match status" value="1"/>
</dbReference>
<dbReference type="AlphaFoldDB" id="A0A9P7FML4"/>
<evidence type="ECO:0000256" key="9">
    <source>
        <dbReference type="ARBA" id="ARBA00043187"/>
    </source>
</evidence>
<evidence type="ECO:0000313" key="15">
    <source>
        <dbReference type="Proteomes" id="UP000775547"/>
    </source>
</evidence>
<evidence type="ECO:0000313" key="14">
    <source>
        <dbReference type="EMBL" id="KAG5634674.1"/>
    </source>
</evidence>
<accession>A0A9P7FML4</accession>
<keyword evidence="3" id="KW-0378">Hydrolase</keyword>
<feature type="non-terminal residue" evidence="14">
    <location>
        <position position="238"/>
    </location>
</feature>
<dbReference type="PANTHER" id="PTHR16222">
    <property type="entry name" value="ADP-RIBOSYLGLYCOHYDROLASE"/>
    <property type="match status" value="1"/>
</dbReference>
<dbReference type="GO" id="GO:0004649">
    <property type="term" value="F:poly(ADP-ribose) glycohydrolase activity"/>
    <property type="evidence" value="ECO:0007669"/>
    <property type="project" value="UniProtKB-EC"/>
</dbReference>
<comment type="cofactor">
    <cofactor evidence="12">
        <name>Mg(2+)</name>
        <dbReference type="ChEBI" id="CHEBI:18420"/>
    </cofactor>
    <text evidence="12">Binds 2 magnesium ions per subunit.</text>
</comment>
<dbReference type="SUPFAM" id="SSF101478">
    <property type="entry name" value="ADP-ribosylglycohydrolase"/>
    <property type="match status" value="1"/>
</dbReference>
<dbReference type="Gene3D" id="1.10.4080.10">
    <property type="entry name" value="ADP-ribosylation/Crystallin J1"/>
    <property type="match status" value="1"/>
</dbReference>
<evidence type="ECO:0000256" key="2">
    <source>
        <dbReference type="ARBA" id="ARBA00012255"/>
    </source>
</evidence>
<evidence type="ECO:0000256" key="4">
    <source>
        <dbReference type="ARBA" id="ARBA00041057"/>
    </source>
</evidence>
<dbReference type="InterPro" id="IPR050792">
    <property type="entry name" value="ADP-ribosylglycohydrolase"/>
</dbReference>
<name>A0A9P7FML4_9AGAR</name>
<evidence type="ECO:0000256" key="6">
    <source>
        <dbReference type="ARBA" id="ARBA00042471"/>
    </source>
</evidence>
<evidence type="ECO:0000256" key="7">
    <source>
        <dbReference type="ARBA" id="ARBA00042722"/>
    </source>
</evidence>
<gene>
    <name evidence="14" type="ORF">DXG03_005765</name>
</gene>
<dbReference type="OrthoDB" id="2021138at2759"/>
<feature type="binding site" evidence="12">
    <location>
        <position position="87"/>
    </location>
    <ligand>
        <name>Mg(2+)</name>
        <dbReference type="ChEBI" id="CHEBI:18420"/>
        <label>1</label>
    </ligand>
</feature>